<evidence type="ECO:0000256" key="1">
    <source>
        <dbReference type="SAM" id="SignalP"/>
    </source>
</evidence>
<dbReference type="Gene3D" id="3.40.190.10">
    <property type="entry name" value="Periplasmic binding protein-like II"/>
    <property type="match status" value="2"/>
</dbReference>
<reference evidence="3" key="2">
    <citation type="submission" date="2020-09" db="EMBL/GenBank/DDBJ databases">
        <authorList>
            <person name="Sun Q."/>
            <person name="Zhou Y."/>
        </authorList>
    </citation>
    <scope>NUCLEOTIDE SEQUENCE</scope>
    <source>
        <strain evidence="3">CGMCC 1.12785</strain>
    </source>
</reference>
<evidence type="ECO:0000313" key="4">
    <source>
        <dbReference type="Proteomes" id="UP000616114"/>
    </source>
</evidence>
<comment type="caution">
    <text evidence="3">The sequence shown here is derived from an EMBL/GenBank/DDBJ whole genome shotgun (WGS) entry which is preliminary data.</text>
</comment>
<feature type="domain" description="SsuA/THI5-like" evidence="2">
    <location>
        <begin position="66"/>
        <end position="246"/>
    </location>
</feature>
<keyword evidence="1" id="KW-0732">Signal</keyword>
<name>A0A8J2XDC9_9MICO</name>
<dbReference type="AlphaFoldDB" id="A0A8J2XDC9"/>
<reference evidence="3" key="1">
    <citation type="journal article" date="2014" name="Int. J. Syst. Evol. Microbiol.">
        <title>Complete genome sequence of Corynebacterium casei LMG S-19264T (=DSM 44701T), isolated from a smear-ripened cheese.</title>
        <authorList>
            <consortium name="US DOE Joint Genome Institute (JGI-PGF)"/>
            <person name="Walter F."/>
            <person name="Albersmeier A."/>
            <person name="Kalinowski J."/>
            <person name="Ruckert C."/>
        </authorList>
    </citation>
    <scope>NUCLEOTIDE SEQUENCE</scope>
    <source>
        <strain evidence="3">CGMCC 1.12785</strain>
    </source>
</reference>
<dbReference type="SUPFAM" id="SSF53850">
    <property type="entry name" value="Periplasmic binding protein-like II"/>
    <property type="match status" value="1"/>
</dbReference>
<dbReference type="PANTHER" id="PTHR30024:SF42">
    <property type="entry name" value="ALIPHATIC SULFONATES-BINDING PROTEIN-RELATED"/>
    <property type="match status" value="1"/>
</dbReference>
<dbReference type="EMBL" id="BMFY01000002">
    <property type="protein sequence ID" value="GGA05220.1"/>
    <property type="molecule type" value="Genomic_DNA"/>
</dbReference>
<organism evidence="3 4">
    <name type="scientific">Sediminivirga luteola</name>
    <dbReference type="NCBI Taxonomy" id="1774748"/>
    <lineage>
        <taxon>Bacteria</taxon>
        <taxon>Bacillati</taxon>
        <taxon>Actinomycetota</taxon>
        <taxon>Actinomycetes</taxon>
        <taxon>Micrococcales</taxon>
        <taxon>Brevibacteriaceae</taxon>
        <taxon>Sediminivirga</taxon>
    </lineage>
</organism>
<keyword evidence="4" id="KW-1185">Reference proteome</keyword>
<feature type="chain" id="PRO_5035197127" evidence="1">
    <location>
        <begin position="22"/>
        <end position="315"/>
    </location>
</feature>
<protein>
    <submittedName>
        <fullName evidence="3">ABC transporter substrate-binding protein</fullName>
    </submittedName>
</protein>
<feature type="signal peptide" evidence="1">
    <location>
        <begin position="1"/>
        <end position="21"/>
    </location>
</feature>
<evidence type="ECO:0000259" key="2">
    <source>
        <dbReference type="Pfam" id="PF09084"/>
    </source>
</evidence>
<proteinExistence type="predicted"/>
<gene>
    <name evidence="3" type="ORF">GCM10011333_04990</name>
</gene>
<dbReference type="Pfam" id="PF09084">
    <property type="entry name" value="NMT1"/>
    <property type="match status" value="1"/>
</dbReference>
<sequence>MVAALSLALAACQASSTNAEAPTLRVAELSTANYLTIAADDDRLGAALDEASGGEAGAEYLGPFVPADAYAAVQAGRADASSTGTAHFVTMVASGSDFTAFALERYSGDSQGIVAAPGSGIESLADLRGRTVNVGSAGGTGDYLLHRAFEDAGLDIDEVEIVHIAAGESAAAFSSGRVDAWATYDQYFAAAQASPGSTVLAAGDEIGSLNWSIHFASTGFARQHPEIVGEAYRALATESERAQADPSVITSAYEQLGAAPEQIEIIGGYSVPRIEPLNPANAAELEELAEQLVRYGFIESVPDLSEHLFDAGAES</sequence>
<dbReference type="Proteomes" id="UP000616114">
    <property type="component" value="Unassembled WGS sequence"/>
</dbReference>
<accession>A0A8J2XDC9</accession>
<dbReference type="CDD" id="cd01008">
    <property type="entry name" value="PBP2_NrtA_SsuA_CpmA_like"/>
    <property type="match status" value="1"/>
</dbReference>
<dbReference type="PANTHER" id="PTHR30024">
    <property type="entry name" value="ALIPHATIC SULFONATES-BINDING PROTEIN-RELATED"/>
    <property type="match status" value="1"/>
</dbReference>
<dbReference type="InterPro" id="IPR015168">
    <property type="entry name" value="SsuA/THI5"/>
</dbReference>
<evidence type="ECO:0000313" key="3">
    <source>
        <dbReference type="EMBL" id="GGA05220.1"/>
    </source>
</evidence>